<evidence type="ECO:0000256" key="5">
    <source>
        <dbReference type="ARBA" id="ARBA00022840"/>
    </source>
</evidence>
<feature type="region of interest" description="Disordered" evidence="10">
    <location>
        <begin position="313"/>
        <end position="342"/>
    </location>
</feature>
<dbReference type="EMBL" id="CP082781">
    <property type="protein sequence ID" value="UGS25153.1"/>
    <property type="molecule type" value="Genomic_DNA"/>
</dbReference>
<comment type="subcellular location">
    <subcellularLocation>
        <location evidence="1">Cell membrane</location>
        <topology evidence="1">Peripheral membrane protein</topology>
        <orientation evidence="1">Cytoplasmic side</orientation>
    </subcellularLocation>
</comment>
<dbReference type="InterPro" id="IPR003439">
    <property type="entry name" value="ABC_transporter-like_ATP-bd"/>
</dbReference>
<dbReference type="InterPro" id="IPR003593">
    <property type="entry name" value="AAA+_ATPase"/>
</dbReference>
<evidence type="ECO:0000256" key="4">
    <source>
        <dbReference type="ARBA" id="ARBA00022741"/>
    </source>
</evidence>
<dbReference type="Pfam" id="PF00005">
    <property type="entry name" value="ABC_tran"/>
    <property type="match status" value="1"/>
</dbReference>
<evidence type="ECO:0000259" key="11">
    <source>
        <dbReference type="PROSITE" id="PS50893"/>
    </source>
</evidence>
<dbReference type="PANTHER" id="PTHR42711:SF19">
    <property type="entry name" value="DOXORUBICIN RESISTANCE ATP-BINDING PROTEIN DRRA"/>
    <property type="match status" value="1"/>
</dbReference>
<dbReference type="GO" id="GO:0005524">
    <property type="term" value="F:ATP binding"/>
    <property type="evidence" value="ECO:0007669"/>
    <property type="project" value="UniProtKB-KW"/>
</dbReference>
<evidence type="ECO:0000256" key="2">
    <source>
        <dbReference type="ARBA" id="ARBA00022448"/>
    </source>
</evidence>
<feature type="domain" description="ABC transporter" evidence="11">
    <location>
        <begin position="7"/>
        <end position="240"/>
    </location>
</feature>
<sequence length="342" mass="36259">MSNDTAILLEGVRKTFRGSKAGPVLDGLDLQVARGDVHGLLGPNGAGKTTAVRIMTTLLSPDAGSVRVVGADAVRQAARVRARIGLVGQHAAVDEALTGRQNLVMFARLNRYRPRTAARRADELLERFGLEEAAGRQVKTYSGGMRRRVDLAAGLLTAPEVLFVDEPTTGLDPGVRQEVWSAIRDLVRGGTTVLLTTQYLEEADQLATRISMLGGGRVVAEGSPAQLKARVGDDWLEVAPASPADIGALRVVLDAWSSGEITEEDGIVRVPLVDRATSLIGASAALRDAGLGIRDIAVRTPTLDEVFLQVTGRSDRRPGGEPVLEAVVDDEETAPLAQEGAR</sequence>
<protein>
    <submittedName>
        <fullName evidence="12">ATP-binding cassette domain-containing protein</fullName>
    </submittedName>
</protein>
<evidence type="ECO:0000313" key="13">
    <source>
        <dbReference type="Proteomes" id="UP001199642"/>
    </source>
</evidence>
<keyword evidence="2" id="KW-0813">Transport</keyword>
<evidence type="ECO:0000256" key="10">
    <source>
        <dbReference type="SAM" id="MobiDB-lite"/>
    </source>
</evidence>
<name>A0ABY3RMS0_9MICO</name>
<accession>A0ABY3RMS0</accession>
<proteinExistence type="inferred from homology"/>
<dbReference type="InterPro" id="IPR017871">
    <property type="entry name" value="ABC_transporter-like_CS"/>
</dbReference>
<dbReference type="Proteomes" id="UP001199642">
    <property type="component" value="Chromosome"/>
</dbReference>
<comment type="similarity">
    <text evidence="9">Belongs to the ABC transporter superfamily. Drug exporter-1 (DrugE1) (TC 3.A.1.105) family.</text>
</comment>
<keyword evidence="6" id="KW-1278">Translocase</keyword>
<dbReference type="RefSeq" id="WP_231818973.1">
    <property type="nucleotide sequence ID" value="NZ_CP082781.1"/>
</dbReference>
<dbReference type="SMART" id="SM00382">
    <property type="entry name" value="AAA"/>
    <property type="match status" value="1"/>
</dbReference>
<keyword evidence="7" id="KW-0472">Membrane</keyword>
<evidence type="ECO:0000256" key="8">
    <source>
        <dbReference type="ARBA" id="ARBA00023251"/>
    </source>
</evidence>
<dbReference type="Gene3D" id="3.40.50.300">
    <property type="entry name" value="P-loop containing nucleotide triphosphate hydrolases"/>
    <property type="match status" value="1"/>
</dbReference>
<dbReference type="PANTHER" id="PTHR42711">
    <property type="entry name" value="ABC TRANSPORTER ATP-BINDING PROTEIN"/>
    <property type="match status" value="1"/>
</dbReference>
<organism evidence="12 13">
    <name type="scientific">Microbacterium resistens</name>
    <dbReference type="NCBI Taxonomy" id="156977"/>
    <lineage>
        <taxon>Bacteria</taxon>
        <taxon>Bacillati</taxon>
        <taxon>Actinomycetota</taxon>
        <taxon>Actinomycetes</taxon>
        <taxon>Micrococcales</taxon>
        <taxon>Microbacteriaceae</taxon>
        <taxon>Microbacterium</taxon>
    </lineage>
</organism>
<keyword evidence="5 12" id="KW-0067">ATP-binding</keyword>
<reference evidence="12 13" key="1">
    <citation type="submission" date="2023-01" db="EMBL/GenBank/DDBJ databases">
        <title>Characterization of estradiol degrading bacteria Microbacterium sp. MZT7 and reveal degrading genes through genome analysis.</title>
        <authorList>
            <person name="Hao P."/>
            <person name="Gao Y."/>
        </authorList>
    </citation>
    <scope>NUCLEOTIDE SEQUENCE [LARGE SCALE GENOMIC DNA]</scope>
    <source>
        <strain evidence="12 13">MZT7</strain>
    </source>
</reference>
<keyword evidence="8" id="KW-0046">Antibiotic resistance</keyword>
<keyword evidence="3" id="KW-1003">Cell membrane</keyword>
<dbReference type="SUPFAM" id="SSF52540">
    <property type="entry name" value="P-loop containing nucleoside triphosphate hydrolases"/>
    <property type="match status" value="1"/>
</dbReference>
<dbReference type="PROSITE" id="PS50893">
    <property type="entry name" value="ABC_TRANSPORTER_2"/>
    <property type="match status" value="1"/>
</dbReference>
<dbReference type="InterPro" id="IPR050763">
    <property type="entry name" value="ABC_transporter_ATP-binding"/>
</dbReference>
<keyword evidence="13" id="KW-1185">Reference proteome</keyword>
<dbReference type="InterPro" id="IPR005894">
    <property type="entry name" value="DrrA"/>
</dbReference>
<dbReference type="PROSITE" id="PS00211">
    <property type="entry name" value="ABC_TRANSPORTER_1"/>
    <property type="match status" value="1"/>
</dbReference>
<evidence type="ECO:0000256" key="6">
    <source>
        <dbReference type="ARBA" id="ARBA00022967"/>
    </source>
</evidence>
<evidence type="ECO:0000256" key="1">
    <source>
        <dbReference type="ARBA" id="ARBA00004413"/>
    </source>
</evidence>
<dbReference type="NCBIfam" id="TIGR01188">
    <property type="entry name" value="drrA"/>
    <property type="match status" value="1"/>
</dbReference>
<evidence type="ECO:0000256" key="9">
    <source>
        <dbReference type="ARBA" id="ARBA00049985"/>
    </source>
</evidence>
<evidence type="ECO:0000256" key="7">
    <source>
        <dbReference type="ARBA" id="ARBA00023136"/>
    </source>
</evidence>
<evidence type="ECO:0000313" key="12">
    <source>
        <dbReference type="EMBL" id="UGS25153.1"/>
    </source>
</evidence>
<gene>
    <name evidence="12" type="ORF">K8F61_10620</name>
</gene>
<keyword evidence="4" id="KW-0547">Nucleotide-binding</keyword>
<evidence type="ECO:0000256" key="3">
    <source>
        <dbReference type="ARBA" id="ARBA00022475"/>
    </source>
</evidence>
<dbReference type="InterPro" id="IPR027417">
    <property type="entry name" value="P-loop_NTPase"/>
</dbReference>